<accession>A0ABN7X457</accession>
<organism evidence="1 2">
    <name type="scientific">Gigaspora margarita</name>
    <dbReference type="NCBI Taxonomy" id="4874"/>
    <lineage>
        <taxon>Eukaryota</taxon>
        <taxon>Fungi</taxon>
        <taxon>Fungi incertae sedis</taxon>
        <taxon>Mucoromycota</taxon>
        <taxon>Glomeromycotina</taxon>
        <taxon>Glomeromycetes</taxon>
        <taxon>Diversisporales</taxon>
        <taxon>Gigasporaceae</taxon>
        <taxon>Gigaspora</taxon>
    </lineage>
</organism>
<evidence type="ECO:0000313" key="2">
    <source>
        <dbReference type="Proteomes" id="UP000789901"/>
    </source>
</evidence>
<feature type="non-terminal residue" evidence="1">
    <location>
        <position position="1"/>
    </location>
</feature>
<dbReference type="EMBL" id="CAJVQB010085484">
    <property type="protein sequence ID" value="CAG8846910.1"/>
    <property type="molecule type" value="Genomic_DNA"/>
</dbReference>
<gene>
    <name evidence="1" type="ORF">GMARGA_LOCUS38401</name>
</gene>
<feature type="non-terminal residue" evidence="1">
    <location>
        <position position="158"/>
    </location>
</feature>
<proteinExistence type="predicted"/>
<evidence type="ECO:0000313" key="1">
    <source>
        <dbReference type="EMBL" id="CAG8846910.1"/>
    </source>
</evidence>
<protein>
    <submittedName>
        <fullName evidence="1">40137_t:CDS:1</fullName>
    </submittedName>
</protein>
<keyword evidence="2" id="KW-1185">Reference proteome</keyword>
<comment type="caution">
    <text evidence="1">The sequence shown here is derived from an EMBL/GenBank/DDBJ whole genome shotgun (WGS) entry which is preliminary data.</text>
</comment>
<name>A0ABN7X457_GIGMA</name>
<sequence>RKLSKLNQNSKDTWFIGCSKWKSTESHFFYRLKDKIDPQLLRKLFEGESNLPLSEDNSCNVIFSSNSRRKSCGFLHKSSSDTYQEGKIIKMNCSVKFHKIIPLDLIKTPYIILVCKGIHSHPPPPPQEVPLEIMNKLKTLIESSSEQFVDITARKLIS</sequence>
<dbReference type="Proteomes" id="UP000789901">
    <property type="component" value="Unassembled WGS sequence"/>
</dbReference>
<reference evidence="1 2" key="1">
    <citation type="submission" date="2021-06" db="EMBL/GenBank/DDBJ databases">
        <authorList>
            <person name="Kallberg Y."/>
            <person name="Tangrot J."/>
            <person name="Rosling A."/>
        </authorList>
    </citation>
    <scope>NUCLEOTIDE SEQUENCE [LARGE SCALE GENOMIC DNA]</scope>
    <source>
        <strain evidence="1 2">120-4 pot B 10/14</strain>
    </source>
</reference>